<protein>
    <submittedName>
        <fullName evidence="1">Uncharacterized protein</fullName>
    </submittedName>
</protein>
<evidence type="ECO:0000313" key="2">
    <source>
        <dbReference type="Proteomes" id="UP000295414"/>
    </source>
</evidence>
<gene>
    <name evidence="1" type="ORF">EDC34_101254</name>
</gene>
<name>A0A4R3N962_9GAMM</name>
<keyword evidence="2" id="KW-1185">Reference proteome</keyword>
<dbReference type="Proteomes" id="UP000295414">
    <property type="component" value="Unassembled WGS sequence"/>
</dbReference>
<organism evidence="1 2">
    <name type="scientific">Thermomonas haemolytica</name>
    <dbReference type="NCBI Taxonomy" id="141949"/>
    <lineage>
        <taxon>Bacteria</taxon>
        <taxon>Pseudomonadati</taxon>
        <taxon>Pseudomonadota</taxon>
        <taxon>Gammaproteobacteria</taxon>
        <taxon>Lysobacterales</taxon>
        <taxon>Lysobacteraceae</taxon>
        <taxon>Thermomonas</taxon>
    </lineage>
</organism>
<dbReference type="AlphaFoldDB" id="A0A4R3N962"/>
<proteinExistence type="predicted"/>
<reference evidence="1 2" key="1">
    <citation type="submission" date="2019-03" db="EMBL/GenBank/DDBJ databases">
        <title>Genomic Encyclopedia of Type Strains, Phase IV (KMG-IV): sequencing the most valuable type-strain genomes for metagenomic binning, comparative biology and taxonomic classification.</title>
        <authorList>
            <person name="Goeker M."/>
        </authorList>
    </citation>
    <scope>NUCLEOTIDE SEQUENCE [LARGE SCALE GENOMIC DNA]</scope>
    <source>
        <strain evidence="1 2">DSM 13605</strain>
    </source>
</reference>
<accession>A0A4R3N962</accession>
<comment type="caution">
    <text evidence="1">The sequence shown here is derived from an EMBL/GenBank/DDBJ whole genome shotgun (WGS) entry which is preliminary data.</text>
</comment>
<evidence type="ECO:0000313" key="1">
    <source>
        <dbReference type="EMBL" id="TCT25928.1"/>
    </source>
</evidence>
<sequence>MCAWFADLTPPTAAERLADYYRRAIAAGAWHPLEAHARGQLAVRHLRRWCGTAMPTDDDDDLPPWQGERYLDLLHEMHRQLFPTYPYPETDHERPR</sequence>
<dbReference type="EMBL" id="SMAP01000001">
    <property type="protein sequence ID" value="TCT25928.1"/>
    <property type="molecule type" value="Genomic_DNA"/>
</dbReference>
<dbReference type="RefSeq" id="WP_114959049.1">
    <property type="nucleotide sequence ID" value="NZ_MSZW01000024.1"/>
</dbReference>